<evidence type="ECO:0000259" key="2">
    <source>
        <dbReference type="SMART" id="SM00451"/>
    </source>
</evidence>
<dbReference type="GO" id="GO:0008270">
    <property type="term" value="F:zinc ion binding"/>
    <property type="evidence" value="ECO:0007669"/>
    <property type="project" value="InterPro"/>
</dbReference>
<feature type="domain" description="U1-type" evidence="2">
    <location>
        <begin position="136"/>
        <end position="167"/>
    </location>
</feature>
<reference evidence="3" key="1">
    <citation type="submission" date="2022-03" db="EMBL/GenBank/DDBJ databases">
        <authorList>
            <person name="Tunstrom K."/>
        </authorList>
    </citation>
    <scope>NUCLEOTIDE SEQUENCE</scope>
</reference>
<feature type="domain" description="U1-type" evidence="2">
    <location>
        <begin position="533"/>
        <end position="565"/>
    </location>
</feature>
<dbReference type="AlphaFoldDB" id="A0AAU9T9S8"/>
<dbReference type="SMART" id="SM00355">
    <property type="entry name" value="ZnF_C2H2"/>
    <property type="match status" value="7"/>
</dbReference>
<evidence type="ECO:0000313" key="3">
    <source>
        <dbReference type="EMBL" id="CAH2083821.1"/>
    </source>
</evidence>
<evidence type="ECO:0000259" key="1">
    <source>
        <dbReference type="SMART" id="SM00355"/>
    </source>
</evidence>
<feature type="domain" description="C2H2-type" evidence="1">
    <location>
        <begin position="738"/>
        <end position="761"/>
    </location>
</feature>
<evidence type="ECO:0000313" key="4">
    <source>
        <dbReference type="Proteomes" id="UP001153954"/>
    </source>
</evidence>
<organism evidence="3 4">
    <name type="scientific">Euphydryas editha</name>
    <name type="common">Edith's checkerspot</name>
    <dbReference type="NCBI Taxonomy" id="104508"/>
    <lineage>
        <taxon>Eukaryota</taxon>
        <taxon>Metazoa</taxon>
        <taxon>Ecdysozoa</taxon>
        <taxon>Arthropoda</taxon>
        <taxon>Hexapoda</taxon>
        <taxon>Insecta</taxon>
        <taxon>Pterygota</taxon>
        <taxon>Neoptera</taxon>
        <taxon>Endopterygota</taxon>
        <taxon>Lepidoptera</taxon>
        <taxon>Glossata</taxon>
        <taxon>Ditrysia</taxon>
        <taxon>Papilionoidea</taxon>
        <taxon>Nymphalidae</taxon>
        <taxon>Nymphalinae</taxon>
        <taxon>Euphydryas</taxon>
    </lineage>
</organism>
<feature type="domain" description="C2H2-type" evidence="1">
    <location>
        <begin position="536"/>
        <end position="558"/>
    </location>
</feature>
<feature type="domain" description="C2H2-type" evidence="1">
    <location>
        <begin position="690"/>
        <end position="713"/>
    </location>
</feature>
<feature type="domain" description="C2H2-type" evidence="1">
    <location>
        <begin position="185"/>
        <end position="208"/>
    </location>
</feature>
<feature type="domain" description="C2H2-type" evidence="1">
    <location>
        <begin position="367"/>
        <end position="390"/>
    </location>
</feature>
<feature type="domain" description="U1-type" evidence="2">
    <location>
        <begin position="687"/>
        <end position="720"/>
    </location>
</feature>
<dbReference type="SMART" id="SM00451">
    <property type="entry name" value="ZnF_U1"/>
    <property type="match status" value="6"/>
</dbReference>
<feature type="domain" description="U1-type" evidence="2">
    <location>
        <begin position="364"/>
        <end position="397"/>
    </location>
</feature>
<dbReference type="InterPro" id="IPR003604">
    <property type="entry name" value="Matrin/U1-like-C_Znf_C2H2"/>
</dbReference>
<evidence type="ECO:0008006" key="5">
    <source>
        <dbReference type="Google" id="ProtNLM"/>
    </source>
</evidence>
<dbReference type="InterPro" id="IPR013087">
    <property type="entry name" value="Znf_C2H2_type"/>
</dbReference>
<feature type="domain" description="C2H2-type" evidence="1">
    <location>
        <begin position="319"/>
        <end position="342"/>
    </location>
</feature>
<dbReference type="GO" id="GO:0003676">
    <property type="term" value="F:nucleic acid binding"/>
    <property type="evidence" value="ECO:0007669"/>
    <property type="project" value="InterPro"/>
</dbReference>
<feature type="domain" description="U1-type" evidence="2">
    <location>
        <begin position="182"/>
        <end position="215"/>
    </location>
</feature>
<dbReference type="EMBL" id="CAKOGL010000001">
    <property type="protein sequence ID" value="CAH2083821.1"/>
    <property type="molecule type" value="Genomic_DNA"/>
</dbReference>
<feature type="domain" description="U1-type" evidence="2">
    <location>
        <begin position="735"/>
        <end position="768"/>
    </location>
</feature>
<sequence>MNTQNLSMSSDVIDDITKESNENTELPEIYINYNFLTKQYENCENIEEKLIFKKEYLINGLSFYEEPFKDRNVLQEFEITKDKEKLEIKILDGYSNANDTSSDQYLEISIQETPYGLIINSMLVPENNWHSIISEQCGVRCMVCDMTVAKSEDHIKLKTHVDNLNKYKPLKEFNFNITRKIGDNYQCVICNVIFNVSNIEEHLESKEHVEQILYSTNRAFDILDFELQNYKNIDHSDNRISNDRDVNESVISFNDKNINDNNISSVDSKNDDRSDICPNKKSYALILKESAKLDVSKDREVKLEDDSWHMIVTPGNKEFYCMVCVSFDDLSNKTKHYTDKEHLKKLNECTIVEKYKQYFVRQRTNDYYCGVCDFSSSELFMTQHINEIRHMENVTTIPFLINFGLNLIRMVKQVAHCAICNVVFVITLTYEHTLDPTHIRLLKAAIVQSPNHMNVPIQPSQMNQLAIESTSTNQTKIDVNESSKKETKIDVNESSGNLKKVESYNFECIYLKLKNTYVKVTYKSYNGLISIGDGSHYCFLCSLRMFGSLKEHMEDEKHLIHLKNCHFIDKYDKHLLRQNSFAYHCCSCNIMFTKRELSAHLTWQVIQSKSDKKTRKNEFKSGIKQINIKTIQESAISNVESKITIIAKIIKKNDGNVEIKKCNKFVVFNGKALKILWDSWHGFSKNKNGFYCTLCQRDLKVYDVNTHISEEKHISVLENSFEKKFLPSIIRKIKDNKLQCLICNVKVLDNLVVDHINSKKHKNNLTINHIDIENLCGKDILYV</sequence>
<proteinExistence type="predicted"/>
<accession>A0AAU9T9S8</accession>
<name>A0AAU9T9S8_EUPED</name>
<dbReference type="Proteomes" id="UP001153954">
    <property type="component" value="Unassembled WGS sequence"/>
</dbReference>
<gene>
    <name evidence="3" type="ORF">EEDITHA_LOCUS450</name>
</gene>
<keyword evidence="4" id="KW-1185">Reference proteome</keyword>
<feature type="domain" description="C2H2-type" evidence="1">
    <location>
        <begin position="139"/>
        <end position="160"/>
    </location>
</feature>
<comment type="caution">
    <text evidence="3">The sequence shown here is derived from an EMBL/GenBank/DDBJ whole genome shotgun (WGS) entry which is preliminary data.</text>
</comment>
<protein>
    <recommendedName>
        <fullName evidence="5">C2H2-type domain-containing protein</fullName>
    </recommendedName>
</protein>